<name>A0A5B7J8D5_PORTR</name>
<dbReference type="AlphaFoldDB" id="A0A5B7J8D5"/>
<feature type="transmembrane region" description="Helical" evidence="1">
    <location>
        <begin position="12"/>
        <end position="35"/>
    </location>
</feature>
<protein>
    <submittedName>
        <fullName evidence="2">Uncharacterized protein</fullName>
    </submittedName>
</protein>
<evidence type="ECO:0000313" key="3">
    <source>
        <dbReference type="Proteomes" id="UP000324222"/>
    </source>
</evidence>
<dbReference type="EMBL" id="VSRR010078488">
    <property type="protein sequence ID" value="MPC88654.1"/>
    <property type="molecule type" value="Genomic_DNA"/>
</dbReference>
<proteinExistence type="predicted"/>
<dbReference type="Proteomes" id="UP000324222">
    <property type="component" value="Unassembled WGS sequence"/>
</dbReference>
<comment type="caution">
    <text evidence="2">The sequence shown here is derived from an EMBL/GenBank/DDBJ whole genome shotgun (WGS) entry which is preliminary data.</text>
</comment>
<gene>
    <name evidence="2" type="ORF">E2C01_083570</name>
</gene>
<keyword evidence="1" id="KW-0812">Transmembrane</keyword>
<keyword evidence="3" id="KW-1185">Reference proteome</keyword>
<keyword evidence="1" id="KW-1133">Transmembrane helix</keyword>
<sequence length="62" mass="6510">MWLRREEKEEELGVVVTTCMSLWGRLCWVVAMVVIDGRGCDGGDKEEYCSGGVGGGAAGGSG</sequence>
<evidence type="ECO:0000256" key="1">
    <source>
        <dbReference type="SAM" id="Phobius"/>
    </source>
</evidence>
<accession>A0A5B7J8D5</accession>
<keyword evidence="1" id="KW-0472">Membrane</keyword>
<reference evidence="2 3" key="1">
    <citation type="submission" date="2019-05" db="EMBL/GenBank/DDBJ databases">
        <title>Another draft genome of Portunus trituberculatus and its Hox gene families provides insights of decapod evolution.</title>
        <authorList>
            <person name="Jeong J.-H."/>
            <person name="Song I."/>
            <person name="Kim S."/>
            <person name="Choi T."/>
            <person name="Kim D."/>
            <person name="Ryu S."/>
            <person name="Kim W."/>
        </authorList>
    </citation>
    <scope>NUCLEOTIDE SEQUENCE [LARGE SCALE GENOMIC DNA]</scope>
    <source>
        <tissue evidence="2">Muscle</tissue>
    </source>
</reference>
<evidence type="ECO:0000313" key="2">
    <source>
        <dbReference type="EMBL" id="MPC88654.1"/>
    </source>
</evidence>
<organism evidence="2 3">
    <name type="scientific">Portunus trituberculatus</name>
    <name type="common">Swimming crab</name>
    <name type="synonym">Neptunus trituberculatus</name>
    <dbReference type="NCBI Taxonomy" id="210409"/>
    <lineage>
        <taxon>Eukaryota</taxon>
        <taxon>Metazoa</taxon>
        <taxon>Ecdysozoa</taxon>
        <taxon>Arthropoda</taxon>
        <taxon>Crustacea</taxon>
        <taxon>Multicrustacea</taxon>
        <taxon>Malacostraca</taxon>
        <taxon>Eumalacostraca</taxon>
        <taxon>Eucarida</taxon>
        <taxon>Decapoda</taxon>
        <taxon>Pleocyemata</taxon>
        <taxon>Brachyura</taxon>
        <taxon>Eubrachyura</taxon>
        <taxon>Portunoidea</taxon>
        <taxon>Portunidae</taxon>
        <taxon>Portuninae</taxon>
        <taxon>Portunus</taxon>
    </lineage>
</organism>